<organism evidence="1 2">
    <name type="scientific">Streptomyces vinaceusdrappus</name>
    <dbReference type="NCBI Taxonomy" id="67376"/>
    <lineage>
        <taxon>Bacteria</taxon>
        <taxon>Bacillati</taxon>
        <taxon>Actinomycetota</taxon>
        <taxon>Actinomycetes</taxon>
        <taxon>Kitasatosporales</taxon>
        <taxon>Streptomycetaceae</taxon>
        <taxon>Streptomyces</taxon>
        <taxon>Streptomyces rochei group</taxon>
    </lineage>
</organism>
<reference evidence="1" key="1">
    <citation type="submission" date="2022-09" db="EMBL/GenBank/DDBJ databases">
        <title>Streptomyces vinaceusdrappus strain AC-40.</title>
        <authorList>
            <person name="Sedeek A.M."/>
            <person name="Salah I."/>
            <person name="Kamel H.L."/>
            <person name="Soltan M.A."/>
            <person name="Elsayed T.R."/>
        </authorList>
    </citation>
    <scope>NUCLEOTIDE SEQUENCE</scope>
    <source>
        <strain evidence="1">AC-40</strain>
    </source>
</reference>
<feature type="non-terminal residue" evidence="1">
    <location>
        <position position="1"/>
    </location>
</feature>
<sequence length="99" mass="10045">DLEPPAQQALARSPAAAALEEVDVLKVAHHGSAHQDHGLLRRVAPRLALISCGEDNTYGHPAPATVAALRAGGATVLRTDRDGALAVAGTGEALRVAGD</sequence>
<dbReference type="RefSeq" id="WP_391662322.1">
    <property type="nucleotide sequence ID" value="NZ_CP104697.1"/>
</dbReference>
<dbReference type="Gene3D" id="3.60.15.10">
    <property type="entry name" value="Ribonuclease Z/Hydroxyacylglutathione hydrolase-like"/>
    <property type="match status" value="1"/>
</dbReference>
<protein>
    <submittedName>
        <fullName evidence="1">MBL fold metallo-hydrolase</fullName>
    </submittedName>
</protein>
<evidence type="ECO:0000313" key="1">
    <source>
        <dbReference type="EMBL" id="UXI78726.1"/>
    </source>
</evidence>
<gene>
    <name evidence="1" type="ORF">N6Q81_12025</name>
</gene>
<keyword evidence="2" id="KW-1185">Reference proteome</keyword>
<name>A0ABY6BYR3_9ACTN</name>
<dbReference type="InterPro" id="IPR036866">
    <property type="entry name" value="RibonucZ/Hydroxyglut_hydro"/>
</dbReference>
<dbReference type="PANTHER" id="PTHR30619:SF1">
    <property type="entry name" value="RECOMBINATION PROTEIN 2"/>
    <property type="match status" value="1"/>
</dbReference>
<dbReference type="InterPro" id="IPR052159">
    <property type="entry name" value="Competence_DNA_uptake"/>
</dbReference>
<dbReference type="SUPFAM" id="SSF56281">
    <property type="entry name" value="Metallo-hydrolase/oxidoreductase"/>
    <property type="match status" value="1"/>
</dbReference>
<dbReference type="PANTHER" id="PTHR30619">
    <property type="entry name" value="DNA INTERNALIZATION/COMPETENCE PROTEIN COMEC/REC2"/>
    <property type="match status" value="1"/>
</dbReference>
<proteinExistence type="predicted"/>
<dbReference type="Proteomes" id="UP001064390">
    <property type="component" value="Chromosome"/>
</dbReference>
<evidence type="ECO:0000313" key="2">
    <source>
        <dbReference type="Proteomes" id="UP001064390"/>
    </source>
</evidence>
<accession>A0ABY6BYR3</accession>
<dbReference type="EMBL" id="CP104697">
    <property type="protein sequence ID" value="UXI78726.1"/>
    <property type="molecule type" value="Genomic_DNA"/>
</dbReference>